<dbReference type="Gene3D" id="3.90.1150.10">
    <property type="entry name" value="Aspartate Aminotransferase, domain 1"/>
    <property type="match status" value="1"/>
</dbReference>
<dbReference type="PATRIC" id="fig|345309.4.peg.3107"/>
<dbReference type="EMBL" id="JZRB01000043">
    <property type="protein sequence ID" value="KJV28744.1"/>
    <property type="molecule type" value="Genomic_DNA"/>
</dbReference>
<comment type="similarity">
    <text evidence="2 5">Belongs to the DegT/DnrJ/EryC1 family.</text>
</comment>
<feature type="modified residue" description="N6-(pyridoxal phosphate)lysine" evidence="4">
    <location>
        <position position="177"/>
    </location>
</feature>
<evidence type="ECO:0000313" key="6">
    <source>
        <dbReference type="EMBL" id="KJV28744.1"/>
    </source>
</evidence>
<dbReference type="PANTHER" id="PTHR30244">
    <property type="entry name" value="TRANSAMINASE"/>
    <property type="match status" value="1"/>
</dbReference>
<name>A0A0F3KF54_9GAMM</name>
<dbReference type="RefSeq" id="WP_045830745.1">
    <property type="nucleotide sequence ID" value="NZ_JZRB01000043.1"/>
</dbReference>
<evidence type="ECO:0000256" key="5">
    <source>
        <dbReference type="RuleBase" id="RU004508"/>
    </source>
</evidence>
<reference evidence="6 7" key="1">
    <citation type="submission" date="2015-03" db="EMBL/GenBank/DDBJ databases">
        <title>Draft genome sequence of Luteibacter yeojuensis strain SU11.</title>
        <authorList>
            <person name="Sulaiman J."/>
            <person name="Priya K."/>
            <person name="Chan K.-G."/>
        </authorList>
    </citation>
    <scope>NUCLEOTIDE SEQUENCE [LARGE SCALE GENOMIC DNA]</scope>
    <source>
        <strain evidence="6 7">SU11</strain>
    </source>
</reference>
<dbReference type="OrthoDB" id="9804264at2"/>
<keyword evidence="6" id="KW-0808">Transferase</keyword>
<organism evidence="6 7">
    <name type="scientific">Luteibacter yeojuensis</name>
    <dbReference type="NCBI Taxonomy" id="345309"/>
    <lineage>
        <taxon>Bacteria</taxon>
        <taxon>Pseudomonadati</taxon>
        <taxon>Pseudomonadota</taxon>
        <taxon>Gammaproteobacteria</taxon>
        <taxon>Lysobacterales</taxon>
        <taxon>Rhodanobacteraceae</taxon>
        <taxon>Luteibacter</taxon>
    </lineage>
</organism>
<proteinExistence type="inferred from homology"/>
<dbReference type="Gene3D" id="3.40.640.10">
    <property type="entry name" value="Type I PLP-dependent aspartate aminotransferase-like (Major domain)"/>
    <property type="match status" value="1"/>
</dbReference>
<evidence type="ECO:0000256" key="2">
    <source>
        <dbReference type="ARBA" id="ARBA00037999"/>
    </source>
</evidence>
<dbReference type="PANTHER" id="PTHR30244:SF34">
    <property type="entry name" value="DTDP-4-AMINO-4,6-DIDEOXYGALACTOSE TRANSAMINASE"/>
    <property type="match status" value="1"/>
</dbReference>
<dbReference type="AlphaFoldDB" id="A0A0F3KF54"/>
<sequence length="403" mass="42990">MWFRPEPESPPTAGLPLGLADMGGAVPAPLTALAAQWLGVDEAQLECSGTAALTVALTALADHARARREVVIPAFTCPLVPLAIRRAGLQVRLVDLRAGHFDMDPDRLDDACGDQTLAIIPTHLGGRVADVAHANAVARAVGAFVVEDAAQALGARIDGAAAGTHGDVGFFSLAAGKGLSIFEGGLLVARDATVRDSIRRASRRIAGWHPGWELRRTLELAGYAAFYRPRGLGVAYGGPLRRALGRGDLLGAAGEHFDANFPLHRVGRWRRAVGARAFHRLPRFIETTAAQARARVPALASIPGVHVFTDDGGTWPYLMLLLPDEATRDAVLQRLWASRHGVARMFVHALPDYPYLGTMAGSEDVPAARDFAARTLTVTNSPWLDDACFEHVCAVIEATIVSR</sequence>
<comment type="caution">
    <text evidence="6">The sequence shown here is derived from an EMBL/GenBank/DDBJ whole genome shotgun (WGS) entry which is preliminary data.</text>
</comment>
<dbReference type="GO" id="GO:0008483">
    <property type="term" value="F:transaminase activity"/>
    <property type="evidence" value="ECO:0007669"/>
    <property type="project" value="UniProtKB-KW"/>
</dbReference>
<evidence type="ECO:0000256" key="4">
    <source>
        <dbReference type="PIRSR" id="PIRSR000390-2"/>
    </source>
</evidence>
<evidence type="ECO:0000313" key="7">
    <source>
        <dbReference type="Proteomes" id="UP000033651"/>
    </source>
</evidence>
<dbReference type="InterPro" id="IPR000653">
    <property type="entry name" value="DegT/StrS_aminotransferase"/>
</dbReference>
<dbReference type="GO" id="GO:0000271">
    <property type="term" value="P:polysaccharide biosynthetic process"/>
    <property type="evidence" value="ECO:0007669"/>
    <property type="project" value="TreeGrafter"/>
</dbReference>
<keyword evidence="7" id="KW-1185">Reference proteome</keyword>
<dbReference type="PIRSF" id="PIRSF000390">
    <property type="entry name" value="PLP_StrS"/>
    <property type="match status" value="1"/>
</dbReference>
<keyword evidence="1 4" id="KW-0663">Pyridoxal phosphate</keyword>
<dbReference type="InterPro" id="IPR015421">
    <property type="entry name" value="PyrdxlP-dep_Trfase_major"/>
</dbReference>
<dbReference type="SUPFAM" id="SSF53383">
    <property type="entry name" value="PLP-dependent transferases"/>
    <property type="match status" value="1"/>
</dbReference>
<dbReference type="InterPro" id="IPR015424">
    <property type="entry name" value="PyrdxlP-dep_Trfase"/>
</dbReference>
<evidence type="ECO:0000256" key="3">
    <source>
        <dbReference type="PIRSR" id="PIRSR000390-1"/>
    </source>
</evidence>
<evidence type="ECO:0000256" key="1">
    <source>
        <dbReference type="ARBA" id="ARBA00022898"/>
    </source>
</evidence>
<dbReference type="Pfam" id="PF01041">
    <property type="entry name" value="DegT_DnrJ_EryC1"/>
    <property type="match status" value="1"/>
</dbReference>
<protein>
    <submittedName>
        <fullName evidence="6">Nucleotide sugar aminotransferase</fullName>
    </submittedName>
</protein>
<feature type="active site" description="Proton acceptor" evidence="3">
    <location>
        <position position="177"/>
    </location>
</feature>
<dbReference type="Proteomes" id="UP000033651">
    <property type="component" value="Unassembled WGS sequence"/>
</dbReference>
<dbReference type="InterPro" id="IPR015422">
    <property type="entry name" value="PyrdxlP-dep_Trfase_small"/>
</dbReference>
<keyword evidence="6" id="KW-0032">Aminotransferase</keyword>
<dbReference type="GO" id="GO:0030170">
    <property type="term" value="F:pyridoxal phosphate binding"/>
    <property type="evidence" value="ECO:0007669"/>
    <property type="project" value="TreeGrafter"/>
</dbReference>
<accession>A0A0F3KF54</accession>
<gene>
    <name evidence="6" type="ORF">VI08_16635</name>
</gene>